<dbReference type="Proteomes" id="UP000289437">
    <property type="component" value="Unassembled WGS sequence"/>
</dbReference>
<proteinExistence type="predicted"/>
<dbReference type="AlphaFoldDB" id="A0A4Q0T3E0"/>
<evidence type="ECO:0000313" key="2">
    <source>
        <dbReference type="Proteomes" id="UP000289437"/>
    </source>
</evidence>
<protein>
    <submittedName>
        <fullName evidence="1">Uncharacterized protein</fullName>
    </submittedName>
</protein>
<name>A0A4Q0T3E0_9BACT</name>
<sequence>MFDSRTEVFSEYLVIRDEVRNPGWGVRSDIDTTGRTSG</sequence>
<reference evidence="1 2" key="1">
    <citation type="submission" date="2018-11" db="EMBL/GenBank/DDBJ databases">
        <authorList>
            <person name="Mardanov A.V."/>
            <person name="Ravin N.V."/>
            <person name="Dedysh S.N."/>
        </authorList>
    </citation>
    <scope>NUCLEOTIDE SEQUENCE [LARGE SCALE GENOMIC DNA]</scope>
    <source>
        <strain evidence="1 2">AF10</strain>
    </source>
</reference>
<organism evidence="1 2">
    <name type="scientific">Granulicella sibirica</name>
    <dbReference type="NCBI Taxonomy" id="2479048"/>
    <lineage>
        <taxon>Bacteria</taxon>
        <taxon>Pseudomonadati</taxon>
        <taxon>Acidobacteriota</taxon>
        <taxon>Terriglobia</taxon>
        <taxon>Terriglobales</taxon>
        <taxon>Acidobacteriaceae</taxon>
        <taxon>Granulicella</taxon>
    </lineage>
</organism>
<evidence type="ECO:0000313" key="1">
    <source>
        <dbReference type="EMBL" id="RXH58103.1"/>
    </source>
</evidence>
<keyword evidence="2" id="KW-1185">Reference proteome</keyword>
<comment type="caution">
    <text evidence="1">The sequence shown here is derived from an EMBL/GenBank/DDBJ whole genome shotgun (WGS) entry which is preliminary data.</text>
</comment>
<reference evidence="2" key="2">
    <citation type="submission" date="2019-02" db="EMBL/GenBank/DDBJ databases">
        <title>Granulicella sibirica sp. nov., a psychrotolerant acidobacterium isolated from an organic soil layer in forested tundra, West Siberia.</title>
        <authorList>
            <person name="Oshkin I.Y."/>
            <person name="Kulichevskaya I.S."/>
            <person name="Rijpstra W.I.C."/>
            <person name="Sinninghe Damste J.S."/>
            <person name="Rakitin A.L."/>
            <person name="Ravin N.V."/>
            <person name="Dedysh S.N."/>
        </authorList>
    </citation>
    <scope>NUCLEOTIDE SEQUENCE [LARGE SCALE GENOMIC DNA]</scope>
    <source>
        <strain evidence="2">AF10</strain>
    </source>
</reference>
<dbReference type="EMBL" id="RDSM01000001">
    <property type="protein sequence ID" value="RXH58103.1"/>
    <property type="molecule type" value="Genomic_DNA"/>
</dbReference>
<accession>A0A4Q0T3E0</accession>
<gene>
    <name evidence="1" type="ORF">GRAN_1413</name>
</gene>